<dbReference type="InterPro" id="IPR000326">
    <property type="entry name" value="PAP2/HPO"/>
</dbReference>
<evidence type="ECO:0000256" key="6">
    <source>
        <dbReference type="SAM" id="MobiDB-lite"/>
    </source>
</evidence>
<comment type="similarity">
    <text evidence="2">Belongs to the PA-phosphatase related phosphoesterase family.</text>
</comment>
<dbReference type="Proteomes" id="UP001479436">
    <property type="component" value="Unassembled WGS sequence"/>
</dbReference>
<feature type="transmembrane region" description="Helical" evidence="7">
    <location>
        <begin position="65"/>
        <end position="87"/>
    </location>
</feature>
<feature type="transmembrane region" description="Helical" evidence="7">
    <location>
        <begin position="93"/>
        <end position="112"/>
    </location>
</feature>
<protein>
    <recommendedName>
        <fullName evidence="8">Phosphatidic acid phosphatase type 2/haloperoxidase domain-containing protein</fullName>
    </recommendedName>
</protein>
<reference evidence="9 10" key="1">
    <citation type="submission" date="2023-04" db="EMBL/GenBank/DDBJ databases">
        <title>Genome of Basidiobolus ranarum AG-B5.</title>
        <authorList>
            <person name="Stajich J.E."/>
            <person name="Carter-House D."/>
            <person name="Gryganskyi A."/>
        </authorList>
    </citation>
    <scope>NUCLEOTIDE SEQUENCE [LARGE SCALE GENOMIC DNA]</scope>
    <source>
        <strain evidence="9 10">AG-B5</strain>
    </source>
</reference>
<dbReference type="Gene3D" id="1.20.144.10">
    <property type="entry name" value="Phosphatidic acid phosphatase type 2/haloperoxidase"/>
    <property type="match status" value="1"/>
</dbReference>
<evidence type="ECO:0000313" key="9">
    <source>
        <dbReference type="EMBL" id="KAK9685897.1"/>
    </source>
</evidence>
<keyword evidence="5 7" id="KW-0472">Membrane</keyword>
<proteinExistence type="inferred from homology"/>
<dbReference type="InterPro" id="IPR043216">
    <property type="entry name" value="PAP-like"/>
</dbReference>
<sequence>KCNTDPAKIIEGTVYYTIEICRNPLAKDDFHGFPSGHASTAFCGWSYFSLYLAGKMKIYNGTHHFWKLVIVVVLPLVVAVWVSASRILDFNHFFYQLLFGGILGLIATYCSYKLHFDYTWMHSLDYRNSHIPVHYLTDNELENGESHPNMSMVDRTDRSDDEYELRNVSP</sequence>
<dbReference type="Pfam" id="PF01569">
    <property type="entry name" value="PAP2"/>
    <property type="match status" value="1"/>
</dbReference>
<evidence type="ECO:0000313" key="10">
    <source>
        <dbReference type="Proteomes" id="UP001479436"/>
    </source>
</evidence>
<feature type="non-terminal residue" evidence="9">
    <location>
        <position position="1"/>
    </location>
</feature>
<evidence type="ECO:0000256" key="3">
    <source>
        <dbReference type="ARBA" id="ARBA00022692"/>
    </source>
</evidence>
<feature type="region of interest" description="Disordered" evidence="6">
    <location>
        <begin position="142"/>
        <end position="170"/>
    </location>
</feature>
<keyword evidence="10" id="KW-1185">Reference proteome</keyword>
<dbReference type="EMBL" id="JASJQH010008922">
    <property type="protein sequence ID" value="KAK9685897.1"/>
    <property type="molecule type" value="Genomic_DNA"/>
</dbReference>
<evidence type="ECO:0000256" key="2">
    <source>
        <dbReference type="ARBA" id="ARBA00008816"/>
    </source>
</evidence>
<name>A0ABR2VPA5_9FUNG</name>
<evidence type="ECO:0000259" key="8">
    <source>
        <dbReference type="Pfam" id="PF01569"/>
    </source>
</evidence>
<evidence type="ECO:0000256" key="4">
    <source>
        <dbReference type="ARBA" id="ARBA00022989"/>
    </source>
</evidence>
<evidence type="ECO:0000256" key="1">
    <source>
        <dbReference type="ARBA" id="ARBA00004141"/>
    </source>
</evidence>
<accession>A0ABR2VPA5</accession>
<gene>
    <name evidence="9" type="ORF">K7432_015335</name>
</gene>
<dbReference type="SUPFAM" id="SSF48317">
    <property type="entry name" value="Acid phosphatase/Vanadium-dependent haloperoxidase"/>
    <property type="match status" value="1"/>
</dbReference>
<keyword evidence="4 7" id="KW-1133">Transmembrane helix</keyword>
<comment type="subcellular location">
    <subcellularLocation>
        <location evidence="1">Membrane</location>
        <topology evidence="1">Multi-pass membrane protein</topology>
    </subcellularLocation>
</comment>
<keyword evidence="3 7" id="KW-0812">Transmembrane</keyword>
<comment type="caution">
    <text evidence="9">The sequence shown here is derived from an EMBL/GenBank/DDBJ whole genome shotgun (WGS) entry which is preliminary data.</text>
</comment>
<dbReference type="PANTHER" id="PTHR10165">
    <property type="entry name" value="LIPID PHOSPHATE PHOSPHATASE"/>
    <property type="match status" value="1"/>
</dbReference>
<dbReference type="InterPro" id="IPR036938">
    <property type="entry name" value="PAP2/HPO_sf"/>
</dbReference>
<organism evidence="9 10">
    <name type="scientific">Basidiobolus ranarum</name>
    <dbReference type="NCBI Taxonomy" id="34480"/>
    <lineage>
        <taxon>Eukaryota</taxon>
        <taxon>Fungi</taxon>
        <taxon>Fungi incertae sedis</taxon>
        <taxon>Zoopagomycota</taxon>
        <taxon>Entomophthoromycotina</taxon>
        <taxon>Basidiobolomycetes</taxon>
        <taxon>Basidiobolales</taxon>
        <taxon>Basidiobolaceae</taxon>
        <taxon>Basidiobolus</taxon>
    </lineage>
</organism>
<evidence type="ECO:0000256" key="7">
    <source>
        <dbReference type="SAM" id="Phobius"/>
    </source>
</evidence>
<feature type="domain" description="Phosphatidic acid phosphatase type 2/haloperoxidase" evidence="8">
    <location>
        <begin position="24"/>
        <end position="118"/>
    </location>
</feature>
<evidence type="ECO:0000256" key="5">
    <source>
        <dbReference type="ARBA" id="ARBA00023136"/>
    </source>
</evidence>
<dbReference type="PANTHER" id="PTHR10165:SF35">
    <property type="entry name" value="RE23632P"/>
    <property type="match status" value="1"/>
</dbReference>